<dbReference type="Proteomes" id="UP000273145">
    <property type="component" value="Chromosome"/>
</dbReference>
<dbReference type="Gene3D" id="3.40.50.720">
    <property type="entry name" value="NAD(P)-binding Rossmann-like Domain"/>
    <property type="match status" value="1"/>
</dbReference>
<sequence length="211" mass="22987">MYTVFVAGAHGRTGRHIIKALQKGNYNVRGLVRSEEQRFNLLKWGAMPYIGDLNTEFSEGIIDADAVICAVGAGDKSDPEEIDHLGTVRLIEQSELLGVKRFILISSMGTLEPERMPKILKPYLSAKRRAEKVLEASTLCHTILRPGGLTDELPTGKVSVHQEFTDLGFIPRSDLAQAAVLALTLSETENTSFNLVAGDTPIAQALQSLEG</sequence>
<dbReference type="PANTHER" id="PTHR15020:SF50">
    <property type="entry name" value="UPF0659 PROTEIN YMR090W"/>
    <property type="match status" value="1"/>
</dbReference>
<evidence type="ECO:0000313" key="2">
    <source>
        <dbReference type="EMBL" id="AZK45835.1"/>
    </source>
</evidence>
<reference evidence="2 3" key="1">
    <citation type="submission" date="2018-11" db="EMBL/GenBank/DDBJ databases">
        <title>Genome sequencing of Paenibacillus lentus DSM25539(T).</title>
        <authorList>
            <person name="Kook J.-K."/>
            <person name="Park S.-N."/>
            <person name="Lim Y.K."/>
        </authorList>
    </citation>
    <scope>NUCLEOTIDE SEQUENCE [LARGE SCALE GENOMIC DNA]</scope>
    <source>
        <strain evidence="2 3">DSM 25539</strain>
    </source>
</reference>
<dbReference type="EMBL" id="CP034248">
    <property type="protein sequence ID" value="AZK45835.1"/>
    <property type="molecule type" value="Genomic_DNA"/>
</dbReference>
<name>A0A3S8RS10_9BACL</name>
<dbReference type="KEGG" id="plen:EIM92_06145"/>
<gene>
    <name evidence="2" type="ORF">EIM92_06145</name>
</gene>
<dbReference type="RefSeq" id="WP_125081932.1">
    <property type="nucleotide sequence ID" value="NZ_CP034248.1"/>
</dbReference>
<accession>A0A3S8RS10</accession>
<organism evidence="2 3">
    <name type="scientific">Paenibacillus lentus</name>
    <dbReference type="NCBI Taxonomy" id="1338368"/>
    <lineage>
        <taxon>Bacteria</taxon>
        <taxon>Bacillati</taxon>
        <taxon>Bacillota</taxon>
        <taxon>Bacilli</taxon>
        <taxon>Bacillales</taxon>
        <taxon>Paenibacillaceae</taxon>
        <taxon>Paenibacillus</taxon>
    </lineage>
</organism>
<dbReference type="CDD" id="cd05243">
    <property type="entry name" value="SDR_a5"/>
    <property type="match status" value="1"/>
</dbReference>
<dbReference type="AlphaFoldDB" id="A0A3S8RS10"/>
<proteinExistence type="predicted"/>
<dbReference type="SUPFAM" id="SSF51735">
    <property type="entry name" value="NAD(P)-binding Rossmann-fold domains"/>
    <property type="match status" value="1"/>
</dbReference>
<dbReference type="Pfam" id="PF13460">
    <property type="entry name" value="NAD_binding_10"/>
    <property type="match status" value="1"/>
</dbReference>
<protein>
    <submittedName>
        <fullName evidence="2">SDR family oxidoreductase</fullName>
    </submittedName>
</protein>
<dbReference type="OrthoDB" id="9803892at2"/>
<evidence type="ECO:0000259" key="1">
    <source>
        <dbReference type="Pfam" id="PF13460"/>
    </source>
</evidence>
<feature type="domain" description="NAD(P)-binding" evidence="1">
    <location>
        <begin position="8"/>
        <end position="183"/>
    </location>
</feature>
<dbReference type="InterPro" id="IPR016040">
    <property type="entry name" value="NAD(P)-bd_dom"/>
</dbReference>
<dbReference type="InterPro" id="IPR036291">
    <property type="entry name" value="NAD(P)-bd_dom_sf"/>
</dbReference>
<dbReference type="PANTHER" id="PTHR15020">
    <property type="entry name" value="FLAVIN REDUCTASE-RELATED"/>
    <property type="match status" value="1"/>
</dbReference>
<evidence type="ECO:0000313" key="3">
    <source>
        <dbReference type="Proteomes" id="UP000273145"/>
    </source>
</evidence>
<keyword evidence="3" id="KW-1185">Reference proteome</keyword>